<proteinExistence type="predicted"/>
<dbReference type="GO" id="GO:0016020">
    <property type="term" value="C:membrane"/>
    <property type="evidence" value="ECO:0007669"/>
    <property type="project" value="InterPro"/>
</dbReference>
<feature type="domain" description="EamA" evidence="2">
    <location>
        <begin position="200"/>
        <end position="330"/>
    </location>
</feature>
<dbReference type="AlphaFoldDB" id="A0A0P0RKD7"/>
<evidence type="ECO:0000313" key="4">
    <source>
        <dbReference type="Proteomes" id="UP000019146"/>
    </source>
</evidence>
<dbReference type="PANTHER" id="PTHR22911">
    <property type="entry name" value="ACYL-MALONYL CONDENSING ENZYME-RELATED"/>
    <property type="match status" value="1"/>
</dbReference>
<dbReference type="EMBL" id="CP012747">
    <property type="protein sequence ID" value="ALL69208.1"/>
    <property type="molecule type" value="Genomic_DNA"/>
</dbReference>
<name>A0A0P0RKD7_9BURK</name>
<feature type="transmembrane region" description="Helical" evidence="1">
    <location>
        <begin position="77"/>
        <end position="99"/>
    </location>
</feature>
<evidence type="ECO:0000259" key="2">
    <source>
        <dbReference type="Pfam" id="PF00892"/>
    </source>
</evidence>
<dbReference type="Proteomes" id="UP000019146">
    <property type="component" value="Chromosome 2"/>
</dbReference>
<dbReference type="Pfam" id="PF00892">
    <property type="entry name" value="EamA"/>
    <property type="match status" value="2"/>
</dbReference>
<feature type="transmembrane region" description="Helical" evidence="1">
    <location>
        <begin position="137"/>
        <end position="161"/>
    </location>
</feature>
<feature type="transmembrane region" description="Helical" evidence="1">
    <location>
        <begin position="170"/>
        <end position="192"/>
    </location>
</feature>
<feature type="transmembrane region" description="Helical" evidence="1">
    <location>
        <begin position="229"/>
        <end position="246"/>
    </location>
</feature>
<feature type="transmembrane region" description="Helical" evidence="1">
    <location>
        <begin position="258"/>
        <end position="280"/>
    </location>
</feature>
<feature type="transmembrane region" description="Helical" evidence="1">
    <location>
        <begin position="111"/>
        <end position="131"/>
    </location>
</feature>
<feature type="transmembrane region" description="Helical" evidence="1">
    <location>
        <begin position="313"/>
        <end position="336"/>
    </location>
</feature>
<feature type="transmembrane region" description="Helical" evidence="1">
    <location>
        <begin position="53"/>
        <end position="71"/>
    </location>
</feature>
<dbReference type="SUPFAM" id="SSF103481">
    <property type="entry name" value="Multidrug resistance efflux transporter EmrE"/>
    <property type="match status" value="2"/>
</dbReference>
<keyword evidence="1" id="KW-0472">Membrane</keyword>
<feature type="transmembrane region" description="Helical" evidence="1">
    <location>
        <begin position="287"/>
        <end position="307"/>
    </location>
</feature>
<evidence type="ECO:0000313" key="3">
    <source>
        <dbReference type="EMBL" id="ALL69208.1"/>
    </source>
</evidence>
<protein>
    <submittedName>
        <fullName evidence="3">Permease of the drug/metabolite transporter (DMT) superfamily</fullName>
    </submittedName>
</protein>
<accession>A0A0P0RKD7</accession>
<dbReference type="KEGG" id="bcai:K788_0007607"/>
<organism evidence="3 4">
    <name type="scientific">Paraburkholderia caribensis MBA4</name>
    <dbReference type="NCBI Taxonomy" id="1323664"/>
    <lineage>
        <taxon>Bacteria</taxon>
        <taxon>Pseudomonadati</taxon>
        <taxon>Pseudomonadota</taxon>
        <taxon>Betaproteobacteria</taxon>
        <taxon>Burkholderiales</taxon>
        <taxon>Burkholderiaceae</taxon>
        <taxon>Paraburkholderia</taxon>
    </lineage>
</organism>
<feature type="transmembrane region" description="Helical" evidence="1">
    <location>
        <begin position="198"/>
        <end position="217"/>
    </location>
</feature>
<dbReference type="PANTHER" id="PTHR22911:SF102">
    <property type="entry name" value="MEMBRANE PROTEIN"/>
    <property type="match status" value="1"/>
</dbReference>
<dbReference type="InterPro" id="IPR000620">
    <property type="entry name" value="EamA_dom"/>
</dbReference>
<keyword evidence="1" id="KW-0812">Transmembrane</keyword>
<sequence length="344" mass="36608">MIYQSSLWNFSILFVCHDKATRRYSDAYNAIEGLTVMSLSSGSSISLSRSQQGALTLASGGLLMGTIGVFVEEARLGALTLVFFRCLFGFLSLAAYCAWQGYFARRYFTRRTVLLAGLSGVLMVTQWVGFFDAIHRTSIAVATVVFHVQPFWVVLIGAALFNERLGVDRLGWIATAFVGLVLASGVAGAGSLQGHSSYLIGIGEALAGSVLYASVTLIAKSLGDLRPHLLTLAQCAVGVVCLPFIAPLGAEHIAPMQWFWLIGMGVLHTGLSYVLIYGALPKLSTPVIAVLLFVYPLTAIAVDAIVYGRALGVLQMGGMGLIVVASLGVNLGWPLVSVLRLRAG</sequence>
<gene>
    <name evidence="3" type="ORF">K788_0007607</name>
</gene>
<reference evidence="3 4" key="1">
    <citation type="journal article" date="2014" name="Genome Announc.">
        <title>Draft Genome Sequence of the Haloacid-Degrading Burkholderia caribensis Strain MBA4.</title>
        <authorList>
            <person name="Pan Y."/>
            <person name="Kong K.F."/>
            <person name="Tsang J.S."/>
        </authorList>
    </citation>
    <scope>NUCLEOTIDE SEQUENCE [LARGE SCALE GENOMIC DNA]</scope>
    <source>
        <strain evidence="3 4">MBA4</strain>
    </source>
</reference>
<dbReference type="InterPro" id="IPR037185">
    <property type="entry name" value="EmrE-like"/>
</dbReference>
<feature type="domain" description="EamA" evidence="2">
    <location>
        <begin position="53"/>
        <end position="184"/>
    </location>
</feature>
<keyword evidence="1" id="KW-1133">Transmembrane helix</keyword>
<evidence type="ECO:0000256" key="1">
    <source>
        <dbReference type="SAM" id="Phobius"/>
    </source>
</evidence>